<evidence type="ECO:0000313" key="2">
    <source>
        <dbReference type="EMBL" id="PIO10872.1"/>
    </source>
</evidence>
<dbReference type="AlphaFoldDB" id="A0A2G9Q5K9"/>
<feature type="compositionally biased region" description="Low complexity" evidence="1">
    <location>
        <begin position="76"/>
        <end position="91"/>
    </location>
</feature>
<protein>
    <submittedName>
        <fullName evidence="2">Uncharacterized protein</fullName>
    </submittedName>
</protein>
<reference evidence="3" key="1">
    <citation type="journal article" date="2017" name="Nat. Commun.">
        <title>The North American bullfrog draft genome provides insight into hormonal regulation of long noncoding RNA.</title>
        <authorList>
            <person name="Hammond S.A."/>
            <person name="Warren R.L."/>
            <person name="Vandervalk B.P."/>
            <person name="Kucuk E."/>
            <person name="Khan H."/>
            <person name="Gibb E.A."/>
            <person name="Pandoh P."/>
            <person name="Kirk H."/>
            <person name="Zhao Y."/>
            <person name="Jones M."/>
            <person name="Mungall A.J."/>
            <person name="Coope R."/>
            <person name="Pleasance S."/>
            <person name="Moore R.A."/>
            <person name="Holt R.A."/>
            <person name="Round J.M."/>
            <person name="Ohora S."/>
            <person name="Walle B.V."/>
            <person name="Veldhoen N."/>
            <person name="Helbing C.C."/>
            <person name="Birol I."/>
        </authorList>
    </citation>
    <scope>NUCLEOTIDE SEQUENCE [LARGE SCALE GENOMIC DNA]</scope>
</reference>
<proteinExistence type="predicted"/>
<organism evidence="2 3">
    <name type="scientific">Aquarana catesbeiana</name>
    <name type="common">American bullfrog</name>
    <name type="synonym">Rana catesbeiana</name>
    <dbReference type="NCBI Taxonomy" id="8400"/>
    <lineage>
        <taxon>Eukaryota</taxon>
        <taxon>Metazoa</taxon>
        <taxon>Chordata</taxon>
        <taxon>Craniata</taxon>
        <taxon>Vertebrata</taxon>
        <taxon>Euteleostomi</taxon>
        <taxon>Amphibia</taxon>
        <taxon>Batrachia</taxon>
        <taxon>Anura</taxon>
        <taxon>Neobatrachia</taxon>
        <taxon>Ranoidea</taxon>
        <taxon>Ranidae</taxon>
        <taxon>Aquarana</taxon>
    </lineage>
</organism>
<name>A0A2G9Q5K9_AQUCT</name>
<feature type="compositionally biased region" description="Polar residues" evidence="1">
    <location>
        <begin position="158"/>
        <end position="167"/>
    </location>
</feature>
<accession>A0A2G9Q5K9</accession>
<dbReference type="Proteomes" id="UP000228934">
    <property type="component" value="Unassembled WGS sequence"/>
</dbReference>
<feature type="compositionally biased region" description="Polar residues" evidence="1">
    <location>
        <begin position="94"/>
        <end position="104"/>
    </location>
</feature>
<feature type="region of interest" description="Disordered" evidence="1">
    <location>
        <begin position="54"/>
        <end position="167"/>
    </location>
</feature>
<feature type="non-terminal residue" evidence="2">
    <location>
        <position position="269"/>
    </location>
</feature>
<feature type="non-terminal residue" evidence="2">
    <location>
        <position position="1"/>
    </location>
</feature>
<dbReference type="EMBL" id="KZ052858">
    <property type="protein sequence ID" value="PIO10872.1"/>
    <property type="molecule type" value="Genomic_DNA"/>
</dbReference>
<evidence type="ECO:0000256" key="1">
    <source>
        <dbReference type="SAM" id="MobiDB-lite"/>
    </source>
</evidence>
<feature type="compositionally biased region" description="Polar residues" evidence="1">
    <location>
        <begin position="137"/>
        <end position="151"/>
    </location>
</feature>
<sequence length="269" mass="27948">RRLNKKSEEPSQGPGTTVPTQVPTLVASATPVTGGSSHKLFIFGASESPTINVAGKTRQLAVPRRRLNKKSEEPSQGPGTTVPTQVPTLVVSATPVTGGSSRQPSIYGASESPTINVAGKTRQLAGPRRRLNKKSGEPSQGPGTAVPTQVPTLVASATPVTGGSSHQPSIFVFGASELPTINGQTRQLAVPRIRLNKKSEEPSQGPGMTVPTQVTTLVASATPVTGGSSNQDSIFGASESPFINVAGKTRQLAVPRRRLNKKLQKLSQG</sequence>
<evidence type="ECO:0000313" key="3">
    <source>
        <dbReference type="Proteomes" id="UP000228934"/>
    </source>
</evidence>
<feature type="region of interest" description="Disordered" evidence="1">
    <location>
        <begin position="1"/>
        <end position="37"/>
    </location>
</feature>
<gene>
    <name evidence="2" type="ORF">AB205_0209740</name>
</gene>
<keyword evidence="3" id="KW-1185">Reference proteome</keyword>
<feature type="compositionally biased region" description="Low complexity" evidence="1">
    <location>
        <begin position="12"/>
        <end position="24"/>
    </location>
</feature>